<keyword evidence="8" id="KW-1185">Reference proteome</keyword>
<dbReference type="EMBL" id="UPTC01001292">
    <property type="protein sequence ID" value="VBB31578.1"/>
    <property type="molecule type" value="Genomic_DNA"/>
</dbReference>
<name>A0A498SKK4_ACAVI</name>
<dbReference type="Gene3D" id="3.30.70.330">
    <property type="match status" value="1"/>
</dbReference>
<dbReference type="OrthoDB" id="1099063at2759"/>
<proteinExistence type="predicted"/>
<dbReference type="PANTHER" id="PTHR48038">
    <property type="entry name" value="RIBONUCLEOPROTEIN RB97D"/>
    <property type="match status" value="1"/>
</dbReference>
<dbReference type="SMART" id="SM00360">
    <property type="entry name" value="RRM"/>
    <property type="match status" value="1"/>
</dbReference>
<dbReference type="GO" id="GO:0005634">
    <property type="term" value="C:nucleus"/>
    <property type="evidence" value="ECO:0007669"/>
    <property type="project" value="UniProtKB-SubCell"/>
</dbReference>
<feature type="region of interest" description="Disordered" evidence="5">
    <location>
        <begin position="69"/>
        <end position="192"/>
    </location>
</feature>
<dbReference type="PANTHER" id="PTHR48038:SF3">
    <property type="entry name" value="SPLICING FACTOR, ARGININE_SERINE-RICH 1-RELATED"/>
    <property type="match status" value="1"/>
</dbReference>
<dbReference type="GO" id="GO:0003723">
    <property type="term" value="F:RNA binding"/>
    <property type="evidence" value="ECO:0007669"/>
    <property type="project" value="UniProtKB-UniRule"/>
</dbReference>
<comment type="subcellular location">
    <subcellularLocation>
        <location evidence="1">Nucleus</location>
    </subcellularLocation>
</comment>
<dbReference type="CDD" id="cd12337">
    <property type="entry name" value="RRM1_SRSF4_like"/>
    <property type="match status" value="1"/>
</dbReference>
<dbReference type="STRING" id="6277.A0A498SKK4"/>
<feature type="domain" description="RRM" evidence="6">
    <location>
        <begin position="3"/>
        <end position="73"/>
    </location>
</feature>
<dbReference type="InterPro" id="IPR035979">
    <property type="entry name" value="RBD_domain_sf"/>
</dbReference>
<dbReference type="PROSITE" id="PS50102">
    <property type="entry name" value="RRM"/>
    <property type="match status" value="1"/>
</dbReference>
<evidence type="ECO:0000259" key="6">
    <source>
        <dbReference type="PROSITE" id="PS50102"/>
    </source>
</evidence>
<dbReference type="AlphaFoldDB" id="A0A498SKK4"/>
<dbReference type="InterPro" id="IPR012677">
    <property type="entry name" value="Nucleotide-bd_a/b_plait_sf"/>
</dbReference>
<gene>
    <name evidence="7" type="ORF">NAV_LOCUS6369</name>
</gene>
<keyword evidence="2 4" id="KW-0694">RNA-binding</keyword>
<dbReference type="Proteomes" id="UP000276991">
    <property type="component" value="Unassembled WGS sequence"/>
</dbReference>
<sequence>MGSRVYVGRLSYRAHERDIERFFRGYGRITEILLKNGYAFVEFSDRRDAEDAVHDLNGRSLLGDRVIVQNAKSRPRGRDMYRERMRERSRSRDRRRSRSRDRKRSHSRDRKKRRHSSSESESPEDNRRRSSSRSQSLSPKKNFKKSGSDRKRKRDRSSSSRSPSPDAKKSKDKHKERKYRSSSEKEGSADRGGANTCSIIVRGFDNKGKFEKWCINVNVVLQTTVRSRSFIQSIHSFVRSFVCSLRTQIVWFIQPYPNLAYCPWRDVRAYIQSTDYEPPHHMMRSVQTTRSGFASRSPVPHLHRAATARNHSFGLLSPRNIFYKIARLKHIAKKYGDLTDFEMRDDNTWYV</sequence>
<feature type="compositionally biased region" description="Basic residues" evidence="5">
    <location>
        <begin position="91"/>
        <end position="115"/>
    </location>
</feature>
<dbReference type="InterPro" id="IPR000504">
    <property type="entry name" value="RRM_dom"/>
</dbReference>
<keyword evidence="3" id="KW-0539">Nucleus</keyword>
<evidence type="ECO:0000256" key="2">
    <source>
        <dbReference type="ARBA" id="ARBA00022884"/>
    </source>
</evidence>
<feature type="compositionally biased region" description="Basic and acidic residues" evidence="5">
    <location>
        <begin position="179"/>
        <end position="189"/>
    </location>
</feature>
<evidence type="ECO:0000256" key="4">
    <source>
        <dbReference type="PROSITE-ProRule" id="PRU00176"/>
    </source>
</evidence>
<evidence type="ECO:0000313" key="8">
    <source>
        <dbReference type="Proteomes" id="UP000276991"/>
    </source>
</evidence>
<dbReference type="SUPFAM" id="SSF54928">
    <property type="entry name" value="RNA-binding domain, RBD"/>
    <property type="match status" value="1"/>
</dbReference>
<reference evidence="7 8" key="1">
    <citation type="submission" date="2018-08" db="EMBL/GenBank/DDBJ databases">
        <authorList>
            <person name="Laetsch R D."/>
            <person name="Stevens L."/>
            <person name="Kumar S."/>
            <person name="Blaxter L. M."/>
        </authorList>
    </citation>
    <scope>NUCLEOTIDE SEQUENCE [LARGE SCALE GENOMIC DNA]</scope>
</reference>
<evidence type="ECO:0000256" key="1">
    <source>
        <dbReference type="ARBA" id="ARBA00004123"/>
    </source>
</evidence>
<organism evidence="7 8">
    <name type="scientific">Acanthocheilonema viteae</name>
    <name type="common">Filarial nematode worm</name>
    <name type="synonym">Dipetalonema viteae</name>
    <dbReference type="NCBI Taxonomy" id="6277"/>
    <lineage>
        <taxon>Eukaryota</taxon>
        <taxon>Metazoa</taxon>
        <taxon>Ecdysozoa</taxon>
        <taxon>Nematoda</taxon>
        <taxon>Chromadorea</taxon>
        <taxon>Rhabditida</taxon>
        <taxon>Spirurina</taxon>
        <taxon>Spiruromorpha</taxon>
        <taxon>Filarioidea</taxon>
        <taxon>Onchocercidae</taxon>
        <taxon>Acanthocheilonema</taxon>
    </lineage>
</organism>
<evidence type="ECO:0000256" key="5">
    <source>
        <dbReference type="SAM" id="MobiDB-lite"/>
    </source>
</evidence>
<dbReference type="Pfam" id="PF00076">
    <property type="entry name" value="RRM_1"/>
    <property type="match status" value="1"/>
</dbReference>
<evidence type="ECO:0000313" key="7">
    <source>
        <dbReference type="EMBL" id="VBB31578.1"/>
    </source>
</evidence>
<accession>A0A498SKK4</accession>
<evidence type="ECO:0000256" key="3">
    <source>
        <dbReference type="ARBA" id="ARBA00023242"/>
    </source>
</evidence>
<protein>
    <recommendedName>
        <fullName evidence="6">RRM domain-containing protein</fullName>
    </recommendedName>
</protein>
<feature type="compositionally biased region" description="Basic and acidic residues" evidence="5">
    <location>
        <begin position="76"/>
        <end position="90"/>
    </location>
</feature>